<dbReference type="CDD" id="cd03192">
    <property type="entry name" value="GST_C_Sigma_like"/>
    <property type="match status" value="1"/>
</dbReference>
<accession>A0A0N4XP23</accession>
<feature type="domain" description="GST C-terminal" evidence="1">
    <location>
        <begin position="1"/>
        <end position="70"/>
    </location>
</feature>
<dbReference type="GO" id="GO:0006749">
    <property type="term" value="P:glutathione metabolic process"/>
    <property type="evidence" value="ECO:0007669"/>
    <property type="project" value="TreeGrafter"/>
</dbReference>
<dbReference type="SUPFAM" id="SSF47616">
    <property type="entry name" value="GST C-terminal domain-like"/>
    <property type="match status" value="1"/>
</dbReference>
<dbReference type="InterPro" id="IPR010987">
    <property type="entry name" value="Glutathione-S-Trfase_C-like"/>
</dbReference>
<dbReference type="InterPro" id="IPR050213">
    <property type="entry name" value="GST_superfamily"/>
</dbReference>
<protein>
    <submittedName>
        <fullName evidence="4">GST C-terminal domain-containing protein</fullName>
    </submittedName>
</protein>
<dbReference type="GO" id="GO:0004364">
    <property type="term" value="F:glutathione transferase activity"/>
    <property type="evidence" value="ECO:0007669"/>
    <property type="project" value="TreeGrafter"/>
</dbReference>
<sequence>MTKWLKNSKSGFLVGDSVTWADLLVAEFAELTTRIPNFYDGFPEVKAHADKIRSIPTLKKWIQSRPRTPL</sequence>
<gene>
    <name evidence="2" type="ORF">NBR_LOCUS4277</name>
</gene>
<dbReference type="PROSITE" id="PS50405">
    <property type="entry name" value="GST_CTER"/>
    <property type="match status" value="1"/>
</dbReference>
<dbReference type="InterPro" id="IPR004046">
    <property type="entry name" value="GST_C"/>
</dbReference>
<dbReference type="AlphaFoldDB" id="A0A0N4XP23"/>
<reference evidence="4" key="1">
    <citation type="submission" date="2017-02" db="UniProtKB">
        <authorList>
            <consortium name="WormBaseParasite"/>
        </authorList>
    </citation>
    <scope>IDENTIFICATION</scope>
</reference>
<evidence type="ECO:0000313" key="4">
    <source>
        <dbReference type="WBParaSite" id="NBR_0000427501-mRNA-1"/>
    </source>
</evidence>
<reference evidence="2 3" key="2">
    <citation type="submission" date="2018-11" db="EMBL/GenBank/DDBJ databases">
        <authorList>
            <consortium name="Pathogen Informatics"/>
        </authorList>
    </citation>
    <scope>NUCLEOTIDE SEQUENCE [LARGE SCALE GENOMIC DNA]</scope>
</reference>
<dbReference type="STRING" id="27835.A0A0N4XP23"/>
<dbReference type="PANTHER" id="PTHR11571:SF256">
    <property type="entry name" value="GST C-TERMINAL DOMAIN-CONTAINING PROTEIN-RELATED"/>
    <property type="match status" value="1"/>
</dbReference>
<dbReference type="InterPro" id="IPR036282">
    <property type="entry name" value="Glutathione-S-Trfase_C_sf"/>
</dbReference>
<evidence type="ECO:0000259" key="1">
    <source>
        <dbReference type="PROSITE" id="PS50405"/>
    </source>
</evidence>
<dbReference type="EMBL" id="UYSL01007682">
    <property type="protein sequence ID" value="VDL67866.1"/>
    <property type="molecule type" value="Genomic_DNA"/>
</dbReference>
<name>A0A0N4XP23_NIPBR</name>
<dbReference type="WBParaSite" id="NBR_0000427501-mRNA-1">
    <property type="protein sequence ID" value="NBR_0000427501-mRNA-1"/>
    <property type="gene ID" value="NBR_0000427501"/>
</dbReference>
<dbReference type="Proteomes" id="UP000271162">
    <property type="component" value="Unassembled WGS sequence"/>
</dbReference>
<dbReference type="Pfam" id="PF14497">
    <property type="entry name" value="GST_C_3"/>
    <property type="match status" value="1"/>
</dbReference>
<dbReference type="OMA" id="TLCKAKT"/>
<dbReference type="PANTHER" id="PTHR11571">
    <property type="entry name" value="GLUTATHIONE S-TRANSFERASE"/>
    <property type="match status" value="1"/>
</dbReference>
<organism evidence="4">
    <name type="scientific">Nippostrongylus brasiliensis</name>
    <name type="common">Rat hookworm</name>
    <dbReference type="NCBI Taxonomy" id="27835"/>
    <lineage>
        <taxon>Eukaryota</taxon>
        <taxon>Metazoa</taxon>
        <taxon>Ecdysozoa</taxon>
        <taxon>Nematoda</taxon>
        <taxon>Chromadorea</taxon>
        <taxon>Rhabditida</taxon>
        <taxon>Rhabditina</taxon>
        <taxon>Rhabditomorpha</taxon>
        <taxon>Strongyloidea</taxon>
        <taxon>Heligmosomidae</taxon>
        <taxon>Nippostrongylus</taxon>
    </lineage>
</organism>
<evidence type="ECO:0000313" key="2">
    <source>
        <dbReference type="EMBL" id="VDL67866.1"/>
    </source>
</evidence>
<proteinExistence type="predicted"/>
<dbReference type="Gene3D" id="1.20.1050.10">
    <property type="match status" value="1"/>
</dbReference>
<evidence type="ECO:0000313" key="3">
    <source>
        <dbReference type="Proteomes" id="UP000271162"/>
    </source>
</evidence>
<keyword evidence="3" id="KW-1185">Reference proteome</keyword>